<evidence type="ECO:0000256" key="6">
    <source>
        <dbReference type="ARBA" id="ARBA00022692"/>
    </source>
</evidence>
<keyword evidence="10 14" id="KW-1133">Transmembrane helix</keyword>
<dbReference type="SUPFAM" id="SSF81648">
    <property type="entry name" value="a domain/subunit of cytochrome bc1 complex (Ubiquinol-cytochrome c reductase)"/>
    <property type="match status" value="1"/>
</dbReference>
<evidence type="ECO:0000256" key="3">
    <source>
        <dbReference type="ARBA" id="ARBA00022448"/>
    </source>
</evidence>
<keyword evidence="8" id="KW-0999">Mitochondrion inner membrane</keyword>
<evidence type="ECO:0000256" key="10">
    <source>
        <dbReference type="ARBA" id="ARBA00022989"/>
    </source>
</evidence>
<gene>
    <name evidence="16" type="ORF">DBR06_SOUSAS1610238</name>
</gene>
<proteinExistence type="predicted"/>
<keyword evidence="17" id="KW-1185">Reference proteome</keyword>
<feature type="non-terminal residue" evidence="16">
    <location>
        <position position="1"/>
    </location>
</feature>
<evidence type="ECO:0000256" key="13">
    <source>
        <dbReference type="ARBA" id="ARBA00023136"/>
    </source>
</evidence>
<dbReference type="PROSITE" id="PS51003">
    <property type="entry name" value="CYTB_CTER"/>
    <property type="match status" value="1"/>
</dbReference>
<evidence type="ECO:0000256" key="11">
    <source>
        <dbReference type="ARBA" id="ARBA00023004"/>
    </source>
</evidence>
<feature type="non-terminal residue" evidence="16">
    <location>
        <position position="117"/>
    </location>
</feature>
<evidence type="ECO:0000256" key="1">
    <source>
        <dbReference type="ARBA" id="ARBA00004448"/>
    </source>
</evidence>
<keyword evidence="5" id="KW-0679">Respiratory chain</keyword>
<dbReference type="AlphaFoldDB" id="A0A484H3Q6"/>
<dbReference type="InterPro" id="IPR005798">
    <property type="entry name" value="Cyt_b/b6_C"/>
</dbReference>
<dbReference type="GO" id="GO:0022900">
    <property type="term" value="P:electron transport chain"/>
    <property type="evidence" value="ECO:0007669"/>
    <property type="project" value="UniProtKB-UniRule"/>
</dbReference>
<dbReference type="InterPro" id="IPR036150">
    <property type="entry name" value="Cyt_b/b6_C_sf"/>
</dbReference>
<keyword evidence="4" id="KW-0349">Heme</keyword>
<evidence type="ECO:0000256" key="7">
    <source>
        <dbReference type="ARBA" id="ARBA00022723"/>
    </source>
</evidence>
<dbReference type="EMBL" id="QWLN02000017">
    <property type="protein sequence ID" value="TEA42715.1"/>
    <property type="molecule type" value="Genomic_DNA"/>
</dbReference>
<evidence type="ECO:0000259" key="15">
    <source>
        <dbReference type="PROSITE" id="PS51003"/>
    </source>
</evidence>
<keyword evidence="12" id="KW-0496">Mitochondrion</keyword>
<feature type="transmembrane region" description="Helical" evidence="14">
    <location>
        <begin position="38"/>
        <end position="59"/>
    </location>
</feature>
<dbReference type="InterPro" id="IPR027387">
    <property type="entry name" value="Cytb/b6-like_sf"/>
</dbReference>
<sequence>LAAVYLLFLYKTGSNNPTGISSDIDKITFHPYCTIKDILGALLLILILIILVLFSPNLLGDPDNYTPANPLNTPPHIKPGRSISPNLFNLNSSIYPNSSHIQTTKHNISTSQPVPIL</sequence>
<organism evidence="16 17">
    <name type="scientific">Sousa chinensis</name>
    <name type="common">Indo-pacific humpbacked dolphin</name>
    <name type="synonym">Steno chinensis</name>
    <dbReference type="NCBI Taxonomy" id="103600"/>
    <lineage>
        <taxon>Eukaryota</taxon>
        <taxon>Metazoa</taxon>
        <taxon>Chordata</taxon>
        <taxon>Craniata</taxon>
        <taxon>Vertebrata</taxon>
        <taxon>Euteleostomi</taxon>
        <taxon>Mammalia</taxon>
        <taxon>Eutheria</taxon>
        <taxon>Laurasiatheria</taxon>
        <taxon>Artiodactyla</taxon>
        <taxon>Whippomorpha</taxon>
        <taxon>Cetacea</taxon>
        <taxon>Odontoceti</taxon>
        <taxon>Delphinidae</taxon>
        <taxon>Sousa</taxon>
    </lineage>
</organism>
<dbReference type="GO" id="GO:0046872">
    <property type="term" value="F:metal ion binding"/>
    <property type="evidence" value="ECO:0007669"/>
    <property type="project" value="UniProtKB-KW"/>
</dbReference>
<keyword evidence="13 14" id="KW-0472">Membrane</keyword>
<dbReference type="GO" id="GO:0016491">
    <property type="term" value="F:oxidoreductase activity"/>
    <property type="evidence" value="ECO:0007669"/>
    <property type="project" value="UniProtKB-UniRule"/>
</dbReference>
<keyword evidence="9" id="KW-0249">Electron transport</keyword>
<evidence type="ECO:0000256" key="8">
    <source>
        <dbReference type="ARBA" id="ARBA00022792"/>
    </source>
</evidence>
<dbReference type="GO" id="GO:0009055">
    <property type="term" value="F:electron transfer activity"/>
    <property type="evidence" value="ECO:0007669"/>
    <property type="project" value="InterPro"/>
</dbReference>
<evidence type="ECO:0000313" key="17">
    <source>
        <dbReference type="Proteomes" id="UP000295264"/>
    </source>
</evidence>
<evidence type="ECO:0000256" key="5">
    <source>
        <dbReference type="ARBA" id="ARBA00022660"/>
    </source>
</evidence>
<accession>A0A484H3Q6</accession>
<feature type="domain" description="Cytochrome b/b6 C-terminal region profile" evidence="15">
    <location>
        <begin position="19"/>
        <end position="117"/>
    </location>
</feature>
<name>A0A484H3Q6_SOUCH</name>
<dbReference type="Gene3D" id="1.20.810.10">
    <property type="entry name" value="Cytochrome Bc1 Complex, Chain C"/>
    <property type="match status" value="1"/>
</dbReference>
<evidence type="ECO:0000256" key="4">
    <source>
        <dbReference type="ARBA" id="ARBA00022617"/>
    </source>
</evidence>
<evidence type="ECO:0000256" key="2">
    <source>
        <dbReference type="ARBA" id="ARBA00013531"/>
    </source>
</evidence>
<keyword evidence="7" id="KW-0479">Metal-binding</keyword>
<keyword evidence="11" id="KW-0408">Iron</keyword>
<protein>
    <recommendedName>
        <fullName evidence="2">Cytochrome b</fullName>
    </recommendedName>
</protein>
<reference evidence="16 17" key="1">
    <citation type="journal article" date="2018" name="Genomics">
        <title>Molecular footprints of inshore aquatic adaptation in Indo-Pacific humpback dolphin (Sousa chinensis).</title>
        <authorList>
            <person name="Ming Y."/>
            <person name="Jian J."/>
            <person name="Yu F."/>
            <person name="Yu X."/>
            <person name="Wang J."/>
            <person name="Liu W."/>
        </authorList>
    </citation>
    <scope>NUCLEOTIDE SEQUENCE [LARGE SCALE GENOMIC DNA]</scope>
    <source>
        <strain evidence="16">MY-2018</strain>
        <tissue evidence="16">Skin</tissue>
    </source>
</reference>
<keyword evidence="6 14" id="KW-0812">Transmembrane</keyword>
<evidence type="ECO:0000256" key="12">
    <source>
        <dbReference type="ARBA" id="ARBA00023128"/>
    </source>
</evidence>
<dbReference type="GO" id="GO:0005743">
    <property type="term" value="C:mitochondrial inner membrane"/>
    <property type="evidence" value="ECO:0007669"/>
    <property type="project" value="UniProtKB-SubCell"/>
</dbReference>
<comment type="subcellular location">
    <subcellularLocation>
        <location evidence="1">Mitochondrion inner membrane</location>
        <topology evidence="1">Multi-pass membrane protein</topology>
    </subcellularLocation>
</comment>
<keyword evidence="3" id="KW-0813">Transport</keyword>
<evidence type="ECO:0000256" key="14">
    <source>
        <dbReference type="SAM" id="Phobius"/>
    </source>
</evidence>
<evidence type="ECO:0000313" key="16">
    <source>
        <dbReference type="EMBL" id="TEA42715.1"/>
    </source>
</evidence>
<evidence type="ECO:0000256" key="9">
    <source>
        <dbReference type="ARBA" id="ARBA00022982"/>
    </source>
</evidence>
<dbReference type="Proteomes" id="UP000295264">
    <property type="component" value="Unassembled WGS sequence"/>
</dbReference>
<comment type="caution">
    <text evidence="16">The sequence shown here is derived from an EMBL/GenBank/DDBJ whole genome shotgun (WGS) entry which is preliminary data.</text>
</comment>